<accession>A0A0C3NDT3</accession>
<dbReference type="Proteomes" id="UP000031937">
    <property type="component" value="Unassembled WGS sequence"/>
</dbReference>
<proteinExistence type="predicted"/>
<evidence type="ECO:0000313" key="5">
    <source>
        <dbReference type="Proteomes" id="UP000031980"/>
    </source>
</evidence>
<evidence type="ECO:0000313" key="4">
    <source>
        <dbReference type="Proteomes" id="UP000031937"/>
    </source>
</evidence>
<reference evidence="3 5" key="1">
    <citation type="submission" date="2014-07" db="EMBL/GenBank/DDBJ databases">
        <title>Porphyromonadaceae bacterium OUH 308042 = ATCC BAA-2681 = DSM 28342 draft genome.</title>
        <authorList>
            <person name="Sydenham T.V."/>
            <person name="Hasman H."/>
            <person name="Justensen U.S."/>
        </authorList>
    </citation>
    <scope>NUCLEOTIDE SEQUENCE [LARGE SCALE GENOMIC DNA]</scope>
    <source>
        <strain evidence="3 5">OUH 308042</strain>
    </source>
</reference>
<evidence type="ECO:0000313" key="3">
    <source>
        <dbReference type="EMBL" id="KIO44262.1"/>
    </source>
</evidence>
<organism evidence="3 5">
    <name type="scientific">Sanguibacteroides justesenii</name>
    <dbReference type="NCBI Taxonomy" id="1547597"/>
    <lineage>
        <taxon>Bacteria</taxon>
        <taxon>Pseudomonadati</taxon>
        <taxon>Bacteroidota</taxon>
        <taxon>Bacteroidia</taxon>
        <taxon>Bacteroidales</taxon>
        <taxon>Porphyromonadaceae</taxon>
        <taxon>Sanguibacteroides</taxon>
    </lineage>
</organism>
<feature type="transmembrane region" description="Helical" evidence="1">
    <location>
        <begin position="62"/>
        <end position="82"/>
    </location>
</feature>
<reference evidence="2 4" key="2">
    <citation type="submission" date="2014-07" db="EMBL/GenBank/DDBJ databases">
        <title>Porphyromonadaceae bacterium OUH 334697 = ATCC BAA-2682 = DSM 28341 draft genome.</title>
        <authorList>
            <person name="Sydenham T.V."/>
            <person name="Hasman H."/>
            <person name="Justesen U.S."/>
        </authorList>
    </citation>
    <scope>NUCLEOTIDE SEQUENCE [LARGE SCALE GENOMIC DNA]</scope>
    <source>
        <strain evidence="2 4">OUH 334697</strain>
    </source>
</reference>
<dbReference type="Gene3D" id="1.10.390.10">
    <property type="entry name" value="Neutral Protease Domain 2"/>
    <property type="match status" value="1"/>
</dbReference>
<evidence type="ECO:0000256" key="1">
    <source>
        <dbReference type="SAM" id="Phobius"/>
    </source>
</evidence>
<name>A0A0C3NDT3_9PORP</name>
<evidence type="ECO:0008006" key="6">
    <source>
        <dbReference type="Google" id="ProtNLM"/>
    </source>
</evidence>
<dbReference type="EMBL" id="JPIU01000039">
    <property type="protein sequence ID" value="KIO44262.1"/>
    <property type="molecule type" value="Genomic_DNA"/>
</dbReference>
<keyword evidence="1" id="KW-1133">Transmembrane helix</keyword>
<feature type="transmembrane region" description="Helical" evidence="1">
    <location>
        <begin position="224"/>
        <end position="245"/>
    </location>
</feature>
<feature type="transmembrane region" description="Helical" evidence="1">
    <location>
        <begin position="21"/>
        <end position="40"/>
    </location>
</feature>
<feature type="transmembrane region" description="Helical" evidence="1">
    <location>
        <begin position="257"/>
        <end position="277"/>
    </location>
</feature>
<dbReference type="Proteomes" id="UP000031980">
    <property type="component" value="Unassembled WGS sequence"/>
</dbReference>
<sequence>METPNLKTAITYESKLVKRNWLFYLFVFGALGFILGSPLLDNLINTYVPWRKFIFESSFPLYGYYFLNLFQPIFVTFIVCDIHRKRKKAETREVLSTRPIGNGQSFLGEFLGILIPFLTIDVIFMIISMIIHIFVPNSPVNIGIYLFYLFTHVLPTLVFITGLSVLVNRLAKHPFVSWLILIAFLYLAYTYLTTPLHGIFDFRGNSLPNFFSTLVGFMHMENYLLQRGAILLLGISLLYLAVLATKRYPNVAGRKRYLTVPAFLCFVLAVGLGVIYVTNFQSRLKNRIGHRETFVKYNEYPTARVSEHDITYRPGGDKFSATSRMKIQNRKKTTMEQLLLFLNPGLKIDKIESGGQNLPFHRDRQVIVIERSLAPGENIEIEMEYGGTIDEDIYQINIPDNKFFSTVRYRFDYENYGRHTAFVSDKYTLLIPQVMWYPTAVPPVELQASKETDFTDYTLRVKNPGEMTVLSQGKPTREGDNVTFNNLQNLTGLTLCIGNYEKRAITVDSLTVEFYTYPGNDFYLKCFDEWEDLKKDNPDREKNLKKVFYQCRNKIEHGKPTPYPFHYFKLVEVPSSFLNRSPFSDGIQPEIALFQERWCEWENTHPGTFTPREDWSIQNYILDYQLPFYLDQMRINRIFSDYTSSITSDRYQGIDAIFKQIINPKVSKKDMNPKTINRIAEKGLKGIMAEEYSEEQRLVISTKVSHLLSYLSTITTWDSLNRFTREFNERTRFREIDFDSFFEEFEQRFGQDIKAYMDEWYTSRRIPLLTIKDLSRKTTEKTQVIDFMVNNSSETDGIVSIIKLGQYGIGGQPIENCRNYIIKPGEYKRIVVHEDIEEELLLTTNFSGNLPKNISFNNNESPLSGPVPKEGVTLIERNRFSPPGEIIVDNEDESFQLIDSANNRKRLADLVKKEDAQEYTYLENSKANAWIVTLSQEFYGKHIRSAFTKKSGTGNFKAVWTANLPEAGKYEILIHRPRIVDACDGKLCTADHPGMKNYYTVYTPKGKEEIIIENREETSDWLPVTSTLSPEEVWVSLGTFTLPAGESRVVLDDRGASVTNKIFGEYLQLIIADAVKWVPVR</sequence>
<keyword evidence="5" id="KW-1185">Reference proteome</keyword>
<dbReference type="RefSeq" id="WP_041503545.1">
    <property type="nucleotide sequence ID" value="NZ_JPIT01000030.1"/>
</dbReference>
<evidence type="ECO:0000313" key="2">
    <source>
        <dbReference type="EMBL" id="KIO44227.1"/>
    </source>
</evidence>
<feature type="transmembrane region" description="Helical" evidence="1">
    <location>
        <begin position="147"/>
        <end position="168"/>
    </location>
</feature>
<protein>
    <recommendedName>
        <fullName evidence="6">Xanthan lyase</fullName>
    </recommendedName>
</protein>
<feature type="transmembrane region" description="Helical" evidence="1">
    <location>
        <begin position="110"/>
        <end position="135"/>
    </location>
</feature>
<comment type="caution">
    <text evidence="3">The sequence shown here is derived from an EMBL/GenBank/DDBJ whole genome shotgun (WGS) entry which is preliminary data.</text>
</comment>
<dbReference type="InterPro" id="IPR027268">
    <property type="entry name" value="Peptidase_M4/M1_CTD_sf"/>
</dbReference>
<feature type="transmembrane region" description="Helical" evidence="1">
    <location>
        <begin position="175"/>
        <end position="192"/>
    </location>
</feature>
<gene>
    <name evidence="3" type="ORF">BA92_08585</name>
    <name evidence="2" type="ORF">IE90_09115</name>
</gene>
<keyword evidence="1" id="KW-0472">Membrane</keyword>
<dbReference type="AlphaFoldDB" id="A0A0C3NDT3"/>
<dbReference type="EMBL" id="JPIT01000030">
    <property type="protein sequence ID" value="KIO44227.1"/>
    <property type="molecule type" value="Genomic_DNA"/>
</dbReference>
<keyword evidence="1" id="KW-0812">Transmembrane</keyword>